<protein>
    <submittedName>
        <fullName evidence="1">Uncharacterized protein</fullName>
    </submittedName>
</protein>
<dbReference type="RefSeq" id="WP_085212133.1">
    <property type="nucleotide sequence ID" value="NZ_FXAM01000001.1"/>
</dbReference>
<dbReference type="InterPro" id="IPR056209">
    <property type="entry name" value="SU10_adaptor"/>
</dbReference>
<reference evidence="1 2" key="1">
    <citation type="submission" date="2016-12" db="EMBL/GenBank/DDBJ databases">
        <authorList>
            <person name="Song W.-J."/>
            <person name="Kurnit D.M."/>
        </authorList>
    </citation>
    <scope>NUCLEOTIDE SEQUENCE [LARGE SCALE GENOMIC DNA]</scope>
    <source>
        <strain evidence="1 2">175</strain>
    </source>
</reference>
<proteinExistence type="predicted"/>
<gene>
    <name evidence="1" type="ORF">SAMN02949497_1933</name>
</gene>
<dbReference type="EMBL" id="FXAM01000001">
    <property type="protein sequence ID" value="SMF94612.1"/>
    <property type="molecule type" value="Genomic_DNA"/>
</dbReference>
<dbReference type="Proteomes" id="UP000192923">
    <property type="component" value="Unassembled WGS sequence"/>
</dbReference>
<dbReference type="Pfam" id="PF24175">
    <property type="entry name" value="SU10_adaptor"/>
    <property type="match status" value="1"/>
</dbReference>
<sequence>MAVTVVLDAAGFDPGPGIALTEMETLRAYRPDWPMDAPADRVENYMYDERKPTLFYVYPPATEDAHVEIVYVRNPTPCVGLDSGFALPDAYANAALYYMLMRAAEKAQRFDVARGFGEQYRAALQVRAVNDLRGSPNLRNQGGAGVPGLGG</sequence>
<name>A0A1Y6D234_9GAMM</name>
<evidence type="ECO:0000313" key="2">
    <source>
        <dbReference type="Proteomes" id="UP000192923"/>
    </source>
</evidence>
<keyword evidence="2" id="KW-1185">Reference proteome</keyword>
<dbReference type="AlphaFoldDB" id="A0A1Y6D234"/>
<dbReference type="STRING" id="1760988.SAMN02949497_1933"/>
<evidence type="ECO:0000313" key="1">
    <source>
        <dbReference type="EMBL" id="SMF94612.1"/>
    </source>
</evidence>
<organism evidence="1 2">
    <name type="scientific">Methylomagnum ishizawai</name>
    <dbReference type="NCBI Taxonomy" id="1760988"/>
    <lineage>
        <taxon>Bacteria</taxon>
        <taxon>Pseudomonadati</taxon>
        <taxon>Pseudomonadota</taxon>
        <taxon>Gammaproteobacteria</taxon>
        <taxon>Methylococcales</taxon>
        <taxon>Methylococcaceae</taxon>
        <taxon>Methylomagnum</taxon>
    </lineage>
</organism>
<dbReference type="OrthoDB" id="9132369at2"/>
<accession>A0A1Y6D234</accession>